<feature type="domain" description="DUF2172" evidence="1">
    <location>
        <begin position="59"/>
        <end position="150"/>
    </location>
</feature>
<reference evidence="4" key="1">
    <citation type="submission" date="2019-04" db="EMBL/GenBank/DDBJ databases">
        <title>Evolution of Biomass-Degrading Anaerobic Consortia Revealed by Metagenomics.</title>
        <authorList>
            <person name="Peng X."/>
        </authorList>
    </citation>
    <scope>NUCLEOTIDE SEQUENCE</scope>
    <source>
        <strain evidence="4">SIG242</strain>
    </source>
</reference>
<sequence length="429" mass="48739">MAVGEEIYRFMEEVFPYCRSITGDGVRQTLRKMQAICPKLTIHEVVSGTHAFDWQVPKEWNCRAAYIENSKGERIVDFRENNLHVVGYSLPVDVYVNKEELARIIHTYPKLPKAIPYVTAYYKESYGFCMSEKQWQSLPEDTYHIVIDSELKQGSLTYGEIIIPGETEEEILFSTYVCHPSMANNELSGPGVSIKLAELLSSEGRHRYTYRFIYVPETIGSITYLSQNYLELKRKVVAGFNLSCLGDDLAYTYVASKYGNTLADKVAQNVLQHIDPAYHKYSFLKRGSDERQYNMPGIDLPVCGLYRSKSNEYPQYHTSLDNMDFVTPKALEESYDMLRSMIQALEGNFTYQATCLCEPQLGRRGLYPKTSVRGGSRASGAFHYIDFLAYADGSNDLLDISKWIELPVGQCLEIAAKLEAAGLIRKVDA</sequence>
<proteinExistence type="predicted"/>
<evidence type="ECO:0000313" key="4">
    <source>
        <dbReference type="EMBL" id="MBE6084918.1"/>
    </source>
</evidence>
<name>A0A927WLE5_SELRU</name>
<dbReference type="Proteomes" id="UP000772151">
    <property type="component" value="Unassembled WGS sequence"/>
</dbReference>
<evidence type="ECO:0000259" key="3">
    <source>
        <dbReference type="Pfam" id="PF16254"/>
    </source>
</evidence>
<dbReference type="Pfam" id="PF16221">
    <property type="entry name" value="HTH_47"/>
    <property type="match status" value="1"/>
</dbReference>
<feature type="domain" description="DUF4910" evidence="3">
    <location>
        <begin position="8"/>
        <end position="348"/>
    </location>
</feature>
<dbReference type="InterPro" id="IPR012353">
    <property type="entry name" value="UCP015244"/>
</dbReference>
<dbReference type="SUPFAM" id="SSF53187">
    <property type="entry name" value="Zn-dependent exopeptidases"/>
    <property type="match status" value="1"/>
</dbReference>
<feature type="domain" description="UCP01524 winged helix-turn-helix" evidence="2">
    <location>
        <begin position="350"/>
        <end position="425"/>
    </location>
</feature>
<dbReference type="Pfam" id="PF09940">
    <property type="entry name" value="DUF2172"/>
    <property type="match status" value="1"/>
</dbReference>
<protein>
    <submittedName>
        <fullName evidence="4">DUF4910 domain-containing protein</fullName>
    </submittedName>
</protein>
<dbReference type="InterPro" id="IPR032610">
    <property type="entry name" value="DUF2172"/>
</dbReference>
<dbReference type="Gene3D" id="1.10.10.10">
    <property type="entry name" value="Winged helix-like DNA-binding domain superfamily/Winged helix DNA-binding domain"/>
    <property type="match status" value="1"/>
</dbReference>
<dbReference type="EMBL" id="SVCA01000003">
    <property type="protein sequence ID" value="MBE6084918.1"/>
    <property type="molecule type" value="Genomic_DNA"/>
</dbReference>
<dbReference type="Gene3D" id="3.40.630.10">
    <property type="entry name" value="Zn peptidases"/>
    <property type="match status" value="1"/>
</dbReference>
<organism evidence="4 5">
    <name type="scientific">Selenomonas ruminantium</name>
    <dbReference type="NCBI Taxonomy" id="971"/>
    <lineage>
        <taxon>Bacteria</taxon>
        <taxon>Bacillati</taxon>
        <taxon>Bacillota</taxon>
        <taxon>Negativicutes</taxon>
        <taxon>Selenomonadales</taxon>
        <taxon>Selenomonadaceae</taxon>
        <taxon>Selenomonas</taxon>
    </lineage>
</organism>
<comment type="caution">
    <text evidence="4">The sequence shown here is derived from an EMBL/GenBank/DDBJ whole genome shotgun (WGS) entry which is preliminary data.</text>
</comment>
<dbReference type="RefSeq" id="WP_303668978.1">
    <property type="nucleotide sequence ID" value="NZ_SVCA01000003.1"/>
</dbReference>
<accession>A0A927WLE5</accession>
<evidence type="ECO:0000259" key="2">
    <source>
        <dbReference type="Pfam" id="PF16221"/>
    </source>
</evidence>
<evidence type="ECO:0000259" key="1">
    <source>
        <dbReference type="Pfam" id="PF09940"/>
    </source>
</evidence>
<dbReference type="AlphaFoldDB" id="A0A927WLE5"/>
<gene>
    <name evidence="4" type="ORF">E7203_05530</name>
</gene>
<dbReference type="Pfam" id="PF16254">
    <property type="entry name" value="DUF4910"/>
    <property type="match status" value="1"/>
</dbReference>
<evidence type="ECO:0000313" key="5">
    <source>
        <dbReference type="Proteomes" id="UP000772151"/>
    </source>
</evidence>
<dbReference type="PIRSF" id="PIRSF015244">
    <property type="entry name" value="UCP015244"/>
    <property type="match status" value="1"/>
</dbReference>
<dbReference type="Gene3D" id="3.50.30.90">
    <property type="match status" value="1"/>
</dbReference>
<dbReference type="InterPro" id="IPR032622">
    <property type="entry name" value="UCP01524_HTH"/>
</dbReference>
<dbReference type="InterPro" id="IPR036388">
    <property type="entry name" value="WH-like_DNA-bd_sf"/>
</dbReference>
<dbReference type="InterPro" id="IPR032589">
    <property type="entry name" value="DUF4910"/>
</dbReference>